<evidence type="ECO:0000313" key="2">
    <source>
        <dbReference type="EMBL" id="GAA2518619.1"/>
    </source>
</evidence>
<keyword evidence="3" id="KW-1185">Reference proteome</keyword>
<name>A0ABN3NCB4_9ACTN</name>
<gene>
    <name evidence="2" type="ORF">GCM10010393_59440</name>
</gene>
<sequence length="195" mass="21220">MRHRLDSTGLNRSQPDPAEFDCRRTPFPQVNAVTTGFRQPWKTLAVAVHDVPVNAPDCHANIEWVPASGFQLRKAGVRFDAVRVDGDDGRRAADLLEHMTGGDPGPVVIEANGRRGVYFLLRPGSTAGRAWPSGAVPFNACRGTVSYVPVPALGGHTWPLAWRCPPTAADRFVHPFLLHSTLVAIERATATPESR</sequence>
<comment type="caution">
    <text evidence="2">The sequence shown here is derived from an EMBL/GenBank/DDBJ whole genome shotgun (WGS) entry which is preliminary data.</text>
</comment>
<dbReference type="EMBL" id="BAAASR010000050">
    <property type="protein sequence ID" value="GAA2518619.1"/>
    <property type="molecule type" value="Genomic_DNA"/>
</dbReference>
<evidence type="ECO:0000313" key="3">
    <source>
        <dbReference type="Proteomes" id="UP001499942"/>
    </source>
</evidence>
<dbReference type="Proteomes" id="UP001499942">
    <property type="component" value="Unassembled WGS sequence"/>
</dbReference>
<accession>A0ABN3NCB4</accession>
<evidence type="ECO:0008006" key="4">
    <source>
        <dbReference type="Google" id="ProtNLM"/>
    </source>
</evidence>
<evidence type="ECO:0000256" key="1">
    <source>
        <dbReference type="SAM" id="MobiDB-lite"/>
    </source>
</evidence>
<protein>
    <recommendedName>
        <fullName evidence="4">DNA primase/polymerase bifunctional N-terminal domain-containing protein</fullName>
    </recommendedName>
</protein>
<proteinExistence type="predicted"/>
<reference evidence="2 3" key="1">
    <citation type="journal article" date="2019" name="Int. J. Syst. Evol. Microbiol.">
        <title>The Global Catalogue of Microorganisms (GCM) 10K type strain sequencing project: providing services to taxonomists for standard genome sequencing and annotation.</title>
        <authorList>
            <consortium name="The Broad Institute Genomics Platform"/>
            <consortium name="The Broad Institute Genome Sequencing Center for Infectious Disease"/>
            <person name="Wu L."/>
            <person name="Ma J."/>
        </authorList>
    </citation>
    <scope>NUCLEOTIDE SEQUENCE [LARGE SCALE GENOMIC DNA]</scope>
    <source>
        <strain evidence="2 3">JCM 5062</strain>
    </source>
</reference>
<organism evidence="2 3">
    <name type="scientific">Streptomyces gobitricini</name>
    <dbReference type="NCBI Taxonomy" id="68211"/>
    <lineage>
        <taxon>Bacteria</taxon>
        <taxon>Bacillati</taxon>
        <taxon>Actinomycetota</taxon>
        <taxon>Actinomycetes</taxon>
        <taxon>Kitasatosporales</taxon>
        <taxon>Streptomycetaceae</taxon>
        <taxon>Streptomyces</taxon>
    </lineage>
</organism>
<feature type="region of interest" description="Disordered" evidence="1">
    <location>
        <begin position="1"/>
        <end position="20"/>
    </location>
</feature>